<feature type="compositionally biased region" description="Polar residues" evidence="11">
    <location>
        <begin position="44"/>
        <end position="55"/>
    </location>
</feature>
<evidence type="ECO:0000313" key="14">
    <source>
        <dbReference type="Proteomes" id="UP000249218"/>
    </source>
</evidence>
<feature type="compositionally biased region" description="Low complexity" evidence="11">
    <location>
        <begin position="509"/>
        <end position="528"/>
    </location>
</feature>
<protein>
    <recommendedName>
        <fullName evidence="12">C2H2-type domain-containing protein</fullName>
    </recommendedName>
</protein>
<evidence type="ECO:0000259" key="12">
    <source>
        <dbReference type="PROSITE" id="PS50157"/>
    </source>
</evidence>
<evidence type="ECO:0000256" key="4">
    <source>
        <dbReference type="ARBA" id="ARBA00022771"/>
    </source>
</evidence>
<keyword evidence="14" id="KW-1185">Reference proteome</keyword>
<dbReference type="GO" id="GO:0003677">
    <property type="term" value="F:DNA binding"/>
    <property type="evidence" value="ECO:0007669"/>
    <property type="project" value="UniProtKB-KW"/>
</dbReference>
<evidence type="ECO:0000256" key="10">
    <source>
        <dbReference type="PROSITE-ProRule" id="PRU00042"/>
    </source>
</evidence>
<dbReference type="InterPro" id="IPR036236">
    <property type="entry name" value="Znf_C2H2_sf"/>
</dbReference>
<name>A0A2W1BL58_HELAM</name>
<feature type="region of interest" description="Disordered" evidence="11">
    <location>
        <begin position="44"/>
        <end position="107"/>
    </location>
</feature>
<keyword evidence="2" id="KW-0479">Metal-binding</keyword>
<keyword evidence="8" id="KW-0804">Transcription</keyword>
<evidence type="ECO:0000256" key="5">
    <source>
        <dbReference type="ARBA" id="ARBA00022833"/>
    </source>
</evidence>
<proteinExistence type="predicted"/>
<evidence type="ECO:0000256" key="9">
    <source>
        <dbReference type="ARBA" id="ARBA00023242"/>
    </source>
</evidence>
<organism evidence="13 14">
    <name type="scientific">Helicoverpa armigera</name>
    <name type="common">Cotton bollworm</name>
    <name type="synonym">Heliothis armigera</name>
    <dbReference type="NCBI Taxonomy" id="29058"/>
    <lineage>
        <taxon>Eukaryota</taxon>
        <taxon>Metazoa</taxon>
        <taxon>Ecdysozoa</taxon>
        <taxon>Arthropoda</taxon>
        <taxon>Hexapoda</taxon>
        <taxon>Insecta</taxon>
        <taxon>Pterygota</taxon>
        <taxon>Neoptera</taxon>
        <taxon>Endopterygota</taxon>
        <taxon>Lepidoptera</taxon>
        <taxon>Glossata</taxon>
        <taxon>Ditrysia</taxon>
        <taxon>Noctuoidea</taxon>
        <taxon>Noctuidae</taxon>
        <taxon>Heliothinae</taxon>
        <taxon>Helicoverpa</taxon>
    </lineage>
</organism>
<feature type="compositionally biased region" description="Polar residues" evidence="11">
    <location>
        <begin position="93"/>
        <end position="105"/>
    </location>
</feature>
<dbReference type="Proteomes" id="UP000249218">
    <property type="component" value="Unassembled WGS sequence"/>
</dbReference>
<keyword evidence="4 10" id="KW-0863">Zinc-finger</keyword>
<feature type="region of interest" description="Disordered" evidence="11">
    <location>
        <begin position="489"/>
        <end position="528"/>
    </location>
</feature>
<dbReference type="GO" id="GO:0005634">
    <property type="term" value="C:nucleus"/>
    <property type="evidence" value="ECO:0007669"/>
    <property type="project" value="UniProtKB-SubCell"/>
</dbReference>
<dbReference type="Gene3D" id="3.30.160.60">
    <property type="entry name" value="Classic Zinc Finger"/>
    <property type="match status" value="2"/>
</dbReference>
<gene>
    <name evidence="13" type="primary">HaOG208396</name>
    <name evidence="13" type="ORF">B5X24_HaOG208396</name>
</gene>
<keyword evidence="9" id="KW-0539">Nucleus</keyword>
<feature type="compositionally biased region" description="Polar residues" evidence="11">
    <location>
        <begin position="658"/>
        <end position="670"/>
    </location>
</feature>
<evidence type="ECO:0000256" key="6">
    <source>
        <dbReference type="ARBA" id="ARBA00023015"/>
    </source>
</evidence>
<evidence type="ECO:0000256" key="7">
    <source>
        <dbReference type="ARBA" id="ARBA00023125"/>
    </source>
</evidence>
<dbReference type="SMART" id="SM00355">
    <property type="entry name" value="ZnF_C2H2"/>
    <property type="match status" value="4"/>
</dbReference>
<feature type="domain" description="C2H2-type" evidence="12">
    <location>
        <begin position="1094"/>
        <end position="1125"/>
    </location>
</feature>
<dbReference type="OrthoDB" id="10249535at2759"/>
<reference evidence="13 14" key="1">
    <citation type="journal article" date="2017" name="BMC Biol.">
        <title>Genomic innovations, transcriptional plasticity and gene loss underlying the evolution and divergence of two highly polyphagous and invasive Helicoverpa pest species.</title>
        <authorList>
            <person name="Pearce S.L."/>
            <person name="Clarke D.F."/>
            <person name="East P.D."/>
            <person name="Elfekih S."/>
            <person name="Gordon K.H."/>
            <person name="Jermiin L.S."/>
            <person name="McGaughran A."/>
            <person name="Oakeshott J.G."/>
            <person name="Papanikolaou A."/>
            <person name="Perera O.P."/>
            <person name="Rane R.V."/>
            <person name="Richards S."/>
            <person name="Tay W.T."/>
            <person name="Walsh T.K."/>
            <person name="Anderson A."/>
            <person name="Anderson C.J."/>
            <person name="Asgari S."/>
            <person name="Board P.G."/>
            <person name="Bretschneider A."/>
            <person name="Campbell P.M."/>
            <person name="Chertemps T."/>
            <person name="Christeller J.T."/>
            <person name="Coppin C.W."/>
            <person name="Downes S.J."/>
            <person name="Duan G."/>
            <person name="Farnsworth C.A."/>
            <person name="Good R.T."/>
            <person name="Han L.B."/>
            <person name="Han Y.C."/>
            <person name="Hatje K."/>
            <person name="Horne I."/>
            <person name="Huang Y.P."/>
            <person name="Hughes D.S."/>
            <person name="Jacquin-Joly E."/>
            <person name="James W."/>
            <person name="Jhangiani S."/>
            <person name="Kollmar M."/>
            <person name="Kuwar S.S."/>
            <person name="Li S."/>
            <person name="Liu N.Y."/>
            <person name="Maibeche M.T."/>
            <person name="Miller J.R."/>
            <person name="Montagne N."/>
            <person name="Perry T."/>
            <person name="Qu J."/>
            <person name="Song S.V."/>
            <person name="Sutton G.G."/>
            <person name="Vogel H."/>
            <person name="Walenz B.P."/>
            <person name="Xu W."/>
            <person name="Zhang H.J."/>
            <person name="Zou Z."/>
            <person name="Batterham P."/>
            <person name="Edwards O.R."/>
            <person name="Feyereisen R."/>
            <person name="Gibbs R.A."/>
            <person name="Heckel D.G."/>
            <person name="McGrath A."/>
            <person name="Robin C."/>
            <person name="Scherer S.E."/>
            <person name="Worley K.C."/>
            <person name="Wu Y.D."/>
        </authorList>
    </citation>
    <scope>NUCLEOTIDE SEQUENCE [LARGE SCALE GENOMIC DNA]</scope>
    <source>
        <strain evidence="13">Harm_GR_Male_#8</strain>
        <tissue evidence="13">Whole organism</tissue>
    </source>
</reference>
<dbReference type="AlphaFoldDB" id="A0A2W1BL58"/>
<keyword evidence="6" id="KW-0805">Transcription regulation</keyword>
<evidence type="ECO:0000256" key="1">
    <source>
        <dbReference type="ARBA" id="ARBA00004123"/>
    </source>
</evidence>
<accession>A0A2W1BL58</accession>
<feature type="compositionally biased region" description="Basic and acidic residues" evidence="11">
    <location>
        <begin position="492"/>
        <end position="504"/>
    </location>
</feature>
<keyword evidence="3" id="KW-0677">Repeat</keyword>
<evidence type="ECO:0000256" key="2">
    <source>
        <dbReference type="ARBA" id="ARBA00022723"/>
    </source>
</evidence>
<dbReference type="EMBL" id="KZ150071">
    <property type="protein sequence ID" value="PZC74027.1"/>
    <property type="molecule type" value="Genomic_DNA"/>
</dbReference>
<dbReference type="PANTHER" id="PTHR24383:SF20">
    <property type="entry name" value="C2H2-TYPE DOMAIN-CONTAINING PROTEIN"/>
    <property type="match status" value="1"/>
</dbReference>
<dbReference type="GO" id="GO:0008270">
    <property type="term" value="F:zinc ion binding"/>
    <property type="evidence" value="ECO:0007669"/>
    <property type="project" value="UniProtKB-KW"/>
</dbReference>
<dbReference type="InterPro" id="IPR013087">
    <property type="entry name" value="Znf_C2H2_type"/>
</dbReference>
<dbReference type="SUPFAM" id="SSF57667">
    <property type="entry name" value="beta-beta-alpha zinc fingers"/>
    <property type="match status" value="1"/>
</dbReference>
<evidence type="ECO:0000256" key="8">
    <source>
        <dbReference type="ARBA" id="ARBA00023163"/>
    </source>
</evidence>
<feature type="domain" description="C2H2-type" evidence="12">
    <location>
        <begin position="1066"/>
        <end position="1093"/>
    </location>
</feature>
<feature type="region of interest" description="Disordered" evidence="11">
    <location>
        <begin position="646"/>
        <end position="670"/>
    </location>
</feature>
<dbReference type="PROSITE" id="PS50157">
    <property type="entry name" value="ZINC_FINGER_C2H2_2"/>
    <property type="match status" value="2"/>
</dbReference>
<sequence length="1125" mass="124568">MDQLVQCPVCTLFLHNGITLESHLDTHPKDQVIKALCNIASNKNSSFTSRTSTPVHSERSYRSRSRTPATDDSTKWPGSRSTEHERYWRRTPSRTPKSTAPSRNGTPDIRMLDVNFENHGLPAPGAGQHVNNPFLLKADKLQQTFQSPAVPDFDPQFVYYPEQQEDREIKFSRSAEYNAMDNSNNLFSYNVPTMPGPGVKLLPAMPRKANDLVKVLPKPNNILLKANMGGVQYIGPGVKPMHVMVPSAPTFMQKNVQNNMIMTGSGASPQMHIDTKTASPPLASNQLNQMTSGAFTPGTTVVTQNSQIIYREMVHNIDGKPFITTMPTVLGGHENVSNLAQASSMYQNVMVVDQFGNTSCMYTTPQQMMNKGCPTSMYNEPGSLMPSVHIDKSVPTMNDPKTLIIEVGPLIAPGHDNICEDPSSSISQPVQSSSVDNTERPVEVLDSKFDMPGGTKGLKILSNIKVEVPVQHHKNMVNTVMDLTGSTEAEYSVERAESPEKILPDLDDNNQLSSDDTQPSSMSSGDSMVSHTFSVIKNVGNPSKSSVDKLDTDFSDSCPVPDLICNEKPSISPCSELSENGDNSTDRTSISPKPESNQVSLSNLGLPEKKNPLSQKPYRHNTLRLNNIFVKKHKKILQIKNAKSFPVKTKKSEHRDNVPTSSTCRSPENFSMNKLHQTDKSDSKEKTNLLQTISVEEIKENDDNNDFDDDIEEQSMDIEPVAASSLAQPEFAAGIEMIQVKEEINTSNEGGFSNEPVTTDRMLTPLETLRPINVINYGNMSNEDFNEESNDRELLDLEAASKNKQFVSMMNENYFGDNIYADYFTADRVEGFDAERDAAAFKEGGKDGMYLWGEPSQKDNEFVLPNFIHESYKIAESNGIDYSELGAREVQVDVEVDGCERDSKADVLSEGRSEGDAPMNICADECMPPRGELSGQESNGDMESPWSGMYSEVTATEPYDLIARESWVSDGSEADANEKREPIEEELALPLPAVFGRGRTCGTCGVTCASVRELRAHRARVHAATTKTSYSRLVTARTIKKEEKPDTNNLLPPIDSKDSISSTILQVCDVCEKRFVTRQKLLEHHNVHTGRAPVKCTMCDDTFRRYSNMVQHRASSSCVHANKTM</sequence>
<comment type="subcellular location">
    <subcellularLocation>
        <location evidence="1">Nucleus</location>
    </subcellularLocation>
</comment>
<evidence type="ECO:0000313" key="13">
    <source>
        <dbReference type="EMBL" id="PZC74027.1"/>
    </source>
</evidence>
<evidence type="ECO:0000256" key="11">
    <source>
        <dbReference type="SAM" id="MobiDB-lite"/>
    </source>
</evidence>
<keyword evidence="5" id="KW-0862">Zinc</keyword>
<feature type="region of interest" description="Disordered" evidence="11">
    <location>
        <begin position="569"/>
        <end position="616"/>
    </location>
</feature>
<dbReference type="PANTHER" id="PTHR24383">
    <property type="entry name" value="ZINC FINGER PROTEIN"/>
    <property type="match status" value="1"/>
</dbReference>
<evidence type="ECO:0000256" key="3">
    <source>
        <dbReference type="ARBA" id="ARBA00022737"/>
    </source>
</evidence>
<feature type="compositionally biased region" description="Polar residues" evidence="11">
    <location>
        <begin position="572"/>
        <end position="603"/>
    </location>
</feature>
<dbReference type="PROSITE" id="PS00028">
    <property type="entry name" value="ZINC_FINGER_C2H2_1"/>
    <property type="match status" value="2"/>
</dbReference>
<keyword evidence="7" id="KW-0238">DNA-binding</keyword>